<evidence type="ECO:0000313" key="2">
    <source>
        <dbReference type="Proteomes" id="UP001189429"/>
    </source>
</evidence>
<protein>
    <submittedName>
        <fullName evidence="1">Uncharacterized protein</fullName>
    </submittedName>
</protein>
<dbReference type="SUPFAM" id="SSF53098">
    <property type="entry name" value="Ribonuclease H-like"/>
    <property type="match status" value="1"/>
</dbReference>
<reference evidence="1" key="1">
    <citation type="submission" date="2023-10" db="EMBL/GenBank/DDBJ databases">
        <authorList>
            <person name="Chen Y."/>
            <person name="Shah S."/>
            <person name="Dougan E. K."/>
            <person name="Thang M."/>
            <person name="Chan C."/>
        </authorList>
    </citation>
    <scope>NUCLEOTIDE SEQUENCE [LARGE SCALE GENOMIC DNA]</scope>
</reference>
<proteinExistence type="predicted"/>
<dbReference type="Proteomes" id="UP001189429">
    <property type="component" value="Unassembled WGS sequence"/>
</dbReference>
<comment type="caution">
    <text evidence="1">The sequence shown here is derived from an EMBL/GenBank/DDBJ whole genome shotgun (WGS) entry which is preliminary data.</text>
</comment>
<dbReference type="Gene3D" id="3.30.420.10">
    <property type="entry name" value="Ribonuclease H-like superfamily/Ribonuclease H"/>
    <property type="match status" value="1"/>
</dbReference>
<accession>A0ABN9XGW1</accession>
<name>A0ABN9XGW1_9DINO</name>
<gene>
    <name evidence="1" type="ORF">PCOR1329_LOCUS76233</name>
</gene>
<sequence>MCKATPFLDGSQRDEHLPAAQRGLGWSCVQASPDSYRAEAVDAGPPDYLVADSDLLELWALLQALCFSLPGTIFYSGSAFVVDGIERGPRQCCSSTATWAEVWRVVWQKLLTGGADSVAVVKVRGHATRAAVQAVQVDPFH</sequence>
<evidence type="ECO:0000313" key="1">
    <source>
        <dbReference type="EMBL" id="CAK0898334.1"/>
    </source>
</evidence>
<keyword evidence="2" id="KW-1185">Reference proteome</keyword>
<dbReference type="InterPro" id="IPR012337">
    <property type="entry name" value="RNaseH-like_sf"/>
</dbReference>
<dbReference type="InterPro" id="IPR036397">
    <property type="entry name" value="RNaseH_sf"/>
</dbReference>
<dbReference type="EMBL" id="CAUYUJ010020461">
    <property type="protein sequence ID" value="CAK0898334.1"/>
    <property type="molecule type" value="Genomic_DNA"/>
</dbReference>
<organism evidence="1 2">
    <name type="scientific">Prorocentrum cordatum</name>
    <dbReference type="NCBI Taxonomy" id="2364126"/>
    <lineage>
        <taxon>Eukaryota</taxon>
        <taxon>Sar</taxon>
        <taxon>Alveolata</taxon>
        <taxon>Dinophyceae</taxon>
        <taxon>Prorocentrales</taxon>
        <taxon>Prorocentraceae</taxon>
        <taxon>Prorocentrum</taxon>
    </lineage>
</organism>